<keyword evidence="1" id="KW-0732">Signal</keyword>
<protein>
    <recommendedName>
        <fullName evidence="4">Membrane-associated protein</fullName>
    </recommendedName>
</protein>
<reference evidence="2 3" key="1">
    <citation type="journal article" date="2022" name="bioRxiv">
        <title>Genomics of Preaxostyla Flagellates Illuminates Evolutionary Transitions and the Path Towards Mitochondrial Loss.</title>
        <authorList>
            <person name="Novak L.V.F."/>
            <person name="Treitli S.C."/>
            <person name="Pyrih J."/>
            <person name="Halakuc P."/>
            <person name="Pipaliya S.V."/>
            <person name="Vacek V."/>
            <person name="Brzon O."/>
            <person name="Soukal P."/>
            <person name="Eme L."/>
            <person name="Dacks J.B."/>
            <person name="Karnkowska A."/>
            <person name="Elias M."/>
            <person name="Hampl V."/>
        </authorList>
    </citation>
    <scope>NUCLEOTIDE SEQUENCE [LARGE SCALE GENOMIC DNA]</scope>
    <source>
        <strain evidence="2">NAU3</strain>
        <tissue evidence="2">Gut</tissue>
    </source>
</reference>
<evidence type="ECO:0000313" key="2">
    <source>
        <dbReference type="EMBL" id="KAK2954516.1"/>
    </source>
</evidence>
<sequence length="1573" mass="171480">MILIPLLALFQAMSLHSVLNKHVTPNHSTRISALQVTLGSNNYECRNVEIMDNVVELQGTANTALVFDRTSHSSNGVESLLRIWNSTVEMDKLRLDGCVHGPNTLHHSYSSTFDAGAFSLFSIRSSTVRLSNSEMRIGSGQSPFVVLGRQDAENSEETMICVVGSVLRWTDWIVGATTSIVADSGNLGLSVSVVSCKLDSLRIGSWNGLLVDEPKQSTSNSDVVRIETLLSDCRLENVTGAAPNRRADGGSKLWRQRLLSNSISKSSSVLSGTVIRDFNDGGDLLCSNTTFTSCSTSTLHPTTRHSIETSLLEPYLRPNLRRHKSKDGRYEWTDSDFQDVPGFNFYAYRKGEPYYFNGQIFNFGSTTDTIHFTRSNFSNIDGTEPNDKYRQRTLPAICVRCPSSLFIDRCSFNNCSSYENAGAINIDVYDGFLKAAITSSSFDDCLMHWGASSVLYHQSHGILTLASSNLTYVGQTNQQQIIRSQGIIVANTQITFNGSVVTNAISLFYGTYQFRFSRFISDTVAAQDISLGDPNYHDEWAFFGCVSTSLEAHAMTLSGLSFSSIIPTPNQVIAESGSLQTILTTNPTVTTVFVKPGDFGSFDIEDRTLSLKGWTPKADSSPPSSQITKFAVTVKSDGECTISVIQLAPCSSSSTILTTNGICSLVHVVVDSVKDHTASLFIVSGTSAVLSFDTCKITNIVTSKANLVAITAAAQFSFIHSLFTNITTTECVVSAVDTNTVFFNNSFLTHVHRTTGSGPAAIYVSSASSLTLNGVVLHLCVSDYGNTGALHISTSSPASLSMNLTCFSNSGADTSPKDVFFDGLDEQECLEVLKLGIHVGEGPHFEWSKDDIVGLSSIQFSESSFSISTLPRYQAPIMKDAHHFHPSDIQIRDILVNLKPGGDVTLHHSAPLDTPLVQEPSLLINQSIDFIDSTFIGVCTYSSLKQNPATLSHSLFRITEDSSVRLKSFNVQVDCGSTSPMVDVDGTSWFFLTYCIVIGAVGSFHRPFLQSQGMVTISMVHLLAMTFNSHSCITMTGGEFSFTGDDGELVVSSAVNITTTGTGAFLSSRSSILNFNNTIFVNCSARSGGALFISDSPEITTNLLRFVNCSASEDGGGAFIDIASGDADLYHRSECSSCSARRGGGLFFLVSKQTRLTLNPFPAHNFFGRKYRTHSFENCRAEQGAGIFFDGQIDINALGLHNVTFNNWNQVGLGSDIFFAEGIVADDPDSTAESLKHVMFSTSRRSTDLTKHSHVFFAAHPLLSFDLPLPEFKLEGTDLSIFTPLTAAKLHSLTEITPYLHLKDEDGNLLEMSVFVESTFCVFERSFCTDQHLIISYDPSDTYRRTVVVVADQLCPIDDPVMLELGTDATIELKAVVFSIKVEATMMLLASSSAVGLVDGCTFSLDRNTERKVVLFEVVDGTLTLKNTIFKLEGEEDHFNDGDLFVSGAPLVLVSPSTSPSALPKIILDTVTFKRIKLDEGVEGLMVFDVSASVSVNDLKFLNCNQTQTEETTRIVMTGRNLGQIDTSKWNGFSYLTPSDTLNWGIDSAEPLDSGWREVPLVFILMQYRQASE</sequence>
<organism evidence="2 3">
    <name type="scientific">Blattamonas nauphoetae</name>
    <dbReference type="NCBI Taxonomy" id="2049346"/>
    <lineage>
        <taxon>Eukaryota</taxon>
        <taxon>Metamonada</taxon>
        <taxon>Preaxostyla</taxon>
        <taxon>Oxymonadida</taxon>
        <taxon>Blattamonas</taxon>
    </lineage>
</organism>
<dbReference type="EMBL" id="JARBJD010000077">
    <property type="protein sequence ID" value="KAK2954516.1"/>
    <property type="molecule type" value="Genomic_DNA"/>
</dbReference>
<evidence type="ECO:0000256" key="1">
    <source>
        <dbReference type="SAM" id="SignalP"/>
    </source>
</evidence>
<comment type="caution">
    <text evidence="2">The sequence shown here is derived from an EMBL/GenBank/DDBJ whole genome shotgun (WGS) entry which is preliminary data.</text>
</comment>
<feature type="chain" id="PRO_5047402769" description="Membrane-associated protein" evidence="1">
    <location>
        <begin position="21"/>
        <end position="1573"/>
    </location>
</feature>
<gene>
    <name evidence="2" type="ORF">BLNAU_10536</name>
</gene>
<evidence type="ECO:0008006" key="4">
    <source>
        <dbReference type="Google" id="ProtNLM"/>
    </source>
</evidence>
<dbReference type="Proteomes" id="UP001281761">
    <property type="component" value="Unassembled WGS sequence"/>
</dbReference>
<name>A0ABQ9XQ05_9EUKA</name>
<evidence type="ECO:0000313" key="3">
    <source>
        <dbReference type="Proteomes" id="UP001281761"/>
    </source>
</evidence>
<feature type="signal peptide" evidence="1">
    <location>
        <begin position="1"/>
        <end position="20"/>
    </location>
</feature>
<accession>A0ABQ9XQ05</accession>
<proteinExistence type="predicted"/>
<keyword evidence="3" id="KW-1185">Reference proteome</keyword>